<feature type="transmembrane region" description="Helical" evidence="2">
    <location>
        <begin position="219"/>
        <end position="238"/>
    </location>
</feature>
<dbReference type="Proteomes" id="UP001589828">
    <property type="component" value="Unassembled WGS sequence"/>
</dbReference>
<keyword evidence="4" id="KW-1185">Reference proteome</keyword>
<sequence>MRINIRLSTGISLFTISGSGKQDQNPFQRTAPADSTGNGKRTAAVDYPIKSPDVPQSRNLQSINYMADEAPSAGAGDSGTSNQEQTFQVENGATAVIPAIGLTKLAGPARSAAAKQTEGLYRKNLPDGPITGMDNYTLTKDRTTLVELTGEAGGLTDKPNEVNIKIIRGDQQRPQVTEINLKDIRLTNVHPAFIPSGEAVYIPQSKGVIRNDKLQNRSVITRPVLLLLTTALIIFTLSHR</sequence>
<dbReference type="RefSeq" id="WP_377022435.1">
    <property type="nucleotide sequence ID" value="NZ_JBHLTS010000021.1"/>
</dbReference>
<feature type="region of interest" description="Disordered" evidence="1">
    <location>
        <begin position="15"/>
        <end position="57"/>
    </location>
</feature>
<accession>A0ABV6L586</accession>
<name>A0ABV6L586_9SPHI</name>
<keyword evidence="2" id="KW-0472">Membrane</keyword>
<keyword evidence="2" id="KW-0812">Transmembrane</keyword>
<proteinExistence type="predicted"/>
<comment type="caution">
    <text evidence="3">The sequence shown here is derived from an EMBL/GenBank/DDBJ whole genome shotgun (WGS) entry which is preliminary data.</text>
</comment>
<dbReference type="Gene3D" id="3.10.560.10">
    <property type="entry name" value="Outer membrane lipoprotein wza domain like"/>
    <property type="match status" value="1"/>
</dbReference>
<evidence type="ECO:0000256" key="2">
    <source>
        <dbReference type="SAM" id="Phobius"/>
    </source>
</evidence>
<keyword evidence="2" id="KW-1133">Transmembrane helix</keyword>
<feature type="compositionally biased region" description="Polar residues" evidence="1">
    <location>
        <begin position="15"/>
        <end position="39"/>
    </location>
</feature>
<organism evidence="3 4">
    <name type="scientific">Mucilaginibacter angelicae</name>
    <dbReference type="NCBI Taxonomy" id="869718"/>
    <lineage>
        <taxon>Bacteria</taxon>
        <taxon>Pseudomonadati</taxon>
        <taxon>Bacteroidota</taxon>
        <taxon>Sphingobacteriia</taxon>
        <taxon>Sphingobacteriales</taxon>
        <taxon>Sphingobacteriaceae</taxon>
        <taxon>Mucilaginibacter</taxon>
    </lineage>
</organism>
<evidence type="ECO:0000256" key="1">
    <source>
        <dbReference type="SAM" id="MobiDB-lite"/>
    </source>
</evidence>
<reference evidence="3 4" key="1">
    <citation type="submission" date="2024-09" db="EMBL/GenBank/DDBJ databases">
        <authorList>
            <person name="Sun Q."/>
            <person name="Mori K."/>
        </authorList>
    </citation>
    <scope>NUCLEOTIDE SEQUENCE [LARGE SCALE GENOMIC DNA]</scope>
    <source>
        <strain evidence="3 4">NCAIM B.02415</strain>
    </source>
</reference>
<gene>
    <name evidence="3" type="ORF">ACFFGT_10275</name>
</gene>
<protein>
    <submittedName>
        <fullName evidence="3">Uncharacterized protein</fullName>
    </submittedName>
</protein>
<evidence type="ECO:0000313" key="3">
    <source>
        <dbReference type="EMBL" id="MFC0514591.1"/>
    </source>
</evidence>
<evidence type="ECO:0000313" key="4">
    <source>
        <dbReference type="Proteomes" id="UP001589828"/>
    </source>
</evidence>
<dbReference type="EMBL" id="JBHLTS010000021">
    <property type="protein sequence ID" value="MFC0514591.1"/>
    <property type="molecule type" value="Genomic_DNA"/>
</dbReference>